<dbReference type="PANTHER" id="PTHR47718:SF13">
    <property type="entry name" value="OS09G0290500 PROTEIN"/>
    <property type="match status" value="1"/>
</dbReference>
<keyword evidence="5" id="KW-0378">Hydrolase</keyword>
<sequence>MEAAAGGVDLHREVFAEPARPVWTLEHGAAGADGRTCMGDEMGDNFISLEEQEEYRTMTAMRFKTEKEGFLFYNRYAKEKGFSVRKNYIRRDPITVAVTHRQYQCSREGHRKEVYMEAANRSREPKALTRCGCNALFEIKLDKKKGDWFVVKYVAKHNHPLAKSDEVAFLRSHRTISNAQKANILELKEVGLRQHQVMDVMERHHGGFDATGFVSRDLYNYFTRLRKKHILGGDAERVIKYFQWRQKHDMEFFFEYETDEAGRLKRLFWSDPQSRIDYDAFGDVVVFDSTYRVNRYNLPFIPFVGVNHHGSTIIFGCAIVADEKVATYEWILKQFLDCMYQKHPRALITDGDNAMRRAIAAVMPDSEHWLCTWHIEQNMARHLRPDMLSDFRTLVHAPYDHEEFERKWVEFKVKHKGCEDNQWLVRMYNLRKKWATAYTKGLFFLGMKSNQRSESLNSKLHRYLDRKMSLVLLVEHYEHCLSRMRYREAELDCKASQSIPFTSNDASFIEKDAARIFTPAVFKKLKLVIAKSMDWEVIDCIEEDNLVKYVISMKGDSEMLQILNCTYVESTMKSINCTCRKMDRECLPCEHMVAIMHHLKLDAIPEACIVRRWTIKAKHMFPSDRYGEVYTWSNQMERYHRLRSMGTEVFFKCSVSKETTLMVMEMLEKLDLETDECETKNSDLSLCGHVLAQSLRTDIESHDKVHDPMEIVPKGAPTKRLRGFMEKRVRRCGIAEAPHIIESDDDSLFEKNMVDTIGARLRRPHGRVIDAYIMLIKDMQVKVQESMIFLPLNRNSTHWYVAVLNGAKEKIQILDSMRMEKSYYDKDKDLNNTDTTTTFKHKVVANLINSTMNEVIEVQQDIKRLVTEANPDQSRIVAGG</sequence>
<dbReference type="InterPro" id="IPR007527">
    <property type="entry name" value="Znf_SWIM"/>
</dbReference>
<dbReference type="PROSITE" id="PS50966">
    <property type="entry name" value="ZF_SWIM"/>
    <property type="match status" value="1"/>
</dbReference>
<keyword evidence="4 7" id="KW-0863">Zinc-finger</keyword>
<reference evidence="10" key="2">
    <citation type="journal article" date="2008" name="Nucleic Acids Res.">
        <title>The rice annotation project database (RAP-DB): 2008 update.</title>
        <authorList>
            <consortium name="The rice annotation project (RAP)"/>
        </authorList>
    </citation>
    <scope>GENOME REANNOTATION</scope>
    <source>
        <strain evidence="10">cv. Nipponbare</strain>
    </source>
</reference>
<reference evidence="10" key="1">
    <citation type="journal article" date="2005" name="Nature">
        <title>The map-based sequence of the rice genome.</title>
        <authorList>
            <consortium name="International rice genome sequencing project (IRGSP)"/>
            <person name="Matsumoto T."/>
            <person name="Wu J."/>
            <person name="Kanamori H."/>
            <person name="Katayose Y."/>
            <person name="Fujisawa M."/>
            <person name="Namiki N."/>
            <person name="Mizuno H."/>
            <person name="Yamamoto K."/>
            <person name="Antonio B.A."/>
            <person name="Baba T."/>
            <person name="Sakata K."/>
            <person name="Nagamura Y."/>
            <person name="Aoki H."/>
            <person name="Arikawa K."/>
            <person name="Arita K."/>
            <person name="Bito T."/>
            <person name="Chiden Y."/>
            <person name="Fujitsuka N."/>
            <person name="Fukunaka R."/>
            <person name="Hamada M."/>
            <person name="Harada C."/>
            <person name="Hayashi A."/>
            <person name="Hijishita S."/>
            <person name="Honda M."/>
            <person name="Hosokawa S."/>
            <person name="Ichikawa Y."/>
            <person name="Idonuma A."/>
            <person name="Iijima M."/>
            <person name="Ikeda M."/>
            <person name="Ikeno M."/>
            <person name="Ito K."/>
            <person name="Ito S."/>
            <person name="Ito T."/>
            <person name="Ito Y."/>
            <person name="Ito Y."/>
            <person name="Iwabuchi A."/>
            <person name="Kamiya K."/>
            <person name="Karasawa W."/>
            <person name="Kurita K."/>
            <person name="Katagiri S."/>
            <person name="Kikuta A."/>
            <person name="Kobayashi H."/>
            <person name="Kobayashi N."/>
            <person name="Machita K."/>
            <person name="Maehara T."/>
            <person name="Masukawa M."/>
            <person name="Mizubayashi T."/>
            <person name="Mukai Y."/>
            <person name="Nagasaki H."/>
            <person name="Nagata Y."/>
            <person name="Naito S."/>
            <person name="Nakashima M."/>
            <person name="Nakama Y."/>
            <person name="Nakamichi Y."/>
            <person name="Nakamura M."/>
            <person name="Meguro A."/>
            <person name="Negishi M."/>
            <person name="Ohta I."/>
            <person name="Ohta T."/>
            <person name="Okamoto M."/>
            <person name="Ono N."/>
            <person name="Saji S."/>
            <person name="Sakaguchi M."/>
            <person name="Sakai K."/>
            <person name="Shibata M."/>
            <person name="Shimokawa T."/>
            <person name="Song J."/>
            <person name="Takazaki Y."/>
            <person name="Terasawa K."/>
            <person name="Tsugane M."/>
            <person name="Tsuji K."/>
            <person name="Ueda S."/>
            <person name="Waki K."/>
            <person name="Yamagata H."/>
            <person name="Yamamoto M."/>
            <person name="Yamamoto S."/>
            <person name="Yamane H."/>
            <person name="Yoshiki S."/>
            <person name="Yoshihara R."/>
            <person name="Yukawa K."/>
            <person name="Zhong H."/>
            <person name="Yano M."/>
            <person name="Yuan Q."/>
            <person name="Ouyang S."/>
            <person name="Liu J."/>
            <person name="Jones K.M."/>
            <person name="Gansberger K."/>
            <person name="Moffat K."/>
            <person name="Hill J."/>
            <person name="Bera J."/>
            <person name="Fadrosh D."/>
            <person name="Jin S."/>
            <person name="Johri S."/>
            <person name="Kim M."/>
            <person name="Overton L."/>
            <person name="Reardon M."/>
            <person name="Tsitrin T."/>
            <person name="Vuong H."/>
            <person name="Weaver B."/>
            <person name="Ciecko A."/>
            <person name="Tallon L."/>
            <person name="Jackson J."/>
            <person name="Pai G."/>
            <person name="Aken S.V."/>
            <person name="Utterback T."/>
            <person name="Reidmuller S."/>
            <person name="Feldblyum T."/>
            <person name="Hsiao J."/>
            <person name="Zismann V."/>
            <person name="Iobst S."/>
            <person name="de Vazeille A.R."/>
            <person name="Buell C.R."/>
            <person name="Ying K."/>
            <person name="Li Y."/>
            <person name="Lu T."/>
            <person name="Huang Y."/>
            <person name="Zhao Q."/>
            <person name="Feng Q."/>
            <person name="Zhang L."/>
            <person name="Zhu J."/>
            <person name="Weng Q."/>
            <person name="Mu J."/>
            <person name="Lu Y."/>
            <person name="Fan D."/>
            <person name="Liu Y."/>
            <person name="Guan J."/>
            <person name="Zhang Y."/>
            <person name="Yu S."/>
            <person name="Liu X."/>
            <person name="Zhang Y."/>
            <person name="Hong G."/>
            <person name="Han B."/>
            <person name="Choisne N."/>
            <person name="Demange N."/>
            <person name="Orjeda G."/>
            <person name="Samain S."/>
            <person name="Cattolico L."/>
            <person name="Pelletier E."/>
            <person name="Couloux A."/>
            <person name="Segurens B."/>
            <person name="Wincker P."/>
            <person name="D'Hont A."/>
            <person name="Scarpelli C."/>
            <person name="Weissenbach J."/>
            <person name="Salanoubat M."/>
            <person name="Quetier F."/>
            <person name="Yu Y."/>
            <person name="Kim H.R."/>
            <person name="Rambo T."/>
            <person name="Currie J."/>
            <person name="Collura K."/>
            <person name="Luo M."/>
            <person name="Yang T."/>
            <person name="Ammiraju J.S.S."/>
            <person name="Engler F."/>
            <person name="Soderlund C."/>
            <person name="Wing R.A."/>
            <person name="Palmer L.E."/>
            <person name="de la Bastide M."/>
            <person name="Spiegel L."/>
            <person name="Nascimento L."/>
            <person name="Zutavern T."/>
            <person name="O'Shaughnessy A."/>
            <person name="Dike S."/>
            <person name="Dedhia N."/>
            <person name="Preston R."/>
            <person name="Balija V."/>
            <person name="McCombie W.R."/>
            <person name="Chow T."/>
            <person name="Chen H."/>
            <person name="Chung M."/>
            <person name="Chen C."/>
            <person name="Shaw J."/>
            <person name="Wu H."/>
            <person name="Hsiao K."/>
            <person name="Chao Y."/>
            <person name="Chu M."/>
            <person name="Cheng C."/>
            <person name="Hour A."/>
            <person name="Lee P."/>
            <person name="Lin S."/>
            <person name="Lin Y."/>
            <person name="Liou J."/>
            <person name="Liu S."/>
            <person name="Hsing Y."/>
            <person name="Raghuvanshi S."/>
            <person name="Mohanty A."/>
            <person name="Bharti A.K."/>
            <person name="Gaur A."/>
            <person name="Gupta V."/>
            <person name="Kumar D."/>
            <person name="Ravi V."/>
            <person name="Vij S."/>
            <person name="Kapur A."/>
            <person name="Khurana P."/>
            <person name="Khurana P."/>
            <person name="Khurana J.P."/>
            <person name="Tyagi A.K."/>
            <person name="Gaikwad K."/>
            <person name="Singh A."/>
            <person name="Dalal V."/>
            <person name="Srivastava S."/>
            <person name="Dixit A."/>
            <person name="Pal A.K."/>
            <person name="Ghazi I.A."/>
            <person name="Yadav M."/>
            <person name="Pandit A."/>
            <person name="Bhargava A."/>
            <person name="Sureshbabu K."/>
            <person name="Batra K."/>
            <person name="Sharma T.R."/>
            <person name="Mohapatra T."/>
            <person name="Singh N.K."/>
            <person name="Messing J."/>
            <person name="Nelson A.B."/>
            <person name="Fuks G."/>
            <person name="Kavchok S."/>
            <person name="Keizer G."/>
            <person name="Linton E."/>
            <person name="Llaca V."/>
            <person name="Song R."/>
            <person name="Tanyolac B."/>
            <person name="Young S."/>
            <person name="Ho-Il K."/>
            <person name="Hahn J.H."/>
            <person name="Sangsakoo G."/>
            <person name="Vanavichit A."/>
            <person name="de Mattos Luiz.A.T."/>
            <person name="Zimmer P.D."/>
            <person name="Malone G."/>
            <person name="Dellagostin O."/>
            <person name="de Oliveira A.C."/>
            <person name="Bevan M."/>
            <person name="Bancroft I."/>
            <person name="Minx P."/>
            <person name="Cordum H."/>
            <person name="Wilson R."/>
            <person name="Cheng Z."/>
            <person name="Jin W."/>
            <person name="Jiang J."/>
            <person name="Leong S.A."/>
            <person name="Iwama H."/>
            <person name="Gojobori T."/>
            <person name="Itoh T."/>
            <person name="Niimura Y."/>
            <person name="Fujii Y."/>
            <person name="Habara T."/>
            <person name="Sakai H."/>
            <person name="Sato Y."/>
            <person name="Wilson G."/>
            <person name="Kumar K."/>
            <person name="McCouch S."/>
            <person name="Juretic N."/>
            <person name="Hoen D."/>
            <person name="Wright S."/>
            <person name="Bruskiewich R."/>
            <person name="Bureau T."/>
            <person name="Miyao A."/>
            <person name="Hirochika H."/>
            <person name="Nishikawa T."/>
            <person name="Kadowaki K."/>
            <person name="Sugiura M."/>
            <person name="Burr B."/>
            <person name="Sasaki T."/>
        </authorList>
    </citation>
    <scope>NUCLEOTIDE SEQUENCE [LARGE SCALE GENOMIC DNA]</scope>
    <source>
        <strain evidence="10">cv. Nipponbare</strain>
    </source>
</reference>
<evidence type="ECO:0000256" key="4">
    <source>
        <dbReference type="ARBA" id="ARBA00022771"/>
    </source>
</evidence>
<keyword evidence="3" id="KW-0479">Metal-binding</keyword>
<dbReference type="InterPro" id="IPR004330">
    <property type="entry name" value="FAR1_DNA_bnd_dom"/>
</dbReference>
<evidence type="ECO:0000259" key="8">
    <source>
        <dbReference type="PROSITE" id="PS50966"/>
    </source>
</evidence>
<evidence type="ECO:0000256" key="3">
    <source>
        <dbReference type="ARBA" id="ARBA00022723"/>
    </source>
</evidence>
<dbReference type="EMBL" id="AP004111">
    <property type="protein sequence ID" value="BAD19318.1"/>
    <property type="molecule type" value="Genomic_DNA"/>
</dbReference>
<dbReference type="InterPro" id="IPR003653">
    <property type="entry name" value="Peptidase_C48_C"/>
</dbReference>
<dbReference type="GO" id="GO:0008270">
    <property type="term" value="F:zinc ion binding"/>
    <property type="evidence" value="ECO:0007669"/>
    <property type="project" value="UniProtKB-KW"/>
</dbReference>
<dbReference type="InterPro" id="IPR006564">
    <property type="entry name" value="Znf_PMZ"/>
</dbReference>
<dbReference type="Gene3D" id="3.40.395.10">
    <property type="entry name" value="Adenoviral Proteinase, Chain A"/>
    <property type="match status" value="1"/>
</dbReference>
<feature type="domain" description="SWIM-type" evidence="8">
    <location>
        <begin position="549"/>
        <end position="600"/>
    </location>
</feature>
<dbReference type="Pfam" id="PF02902">
    <property type="entry name" value="Peptidase_C48"/>
    <property type="match status" value="1"/>
</dbReference>
<dbReference type="GO" id="GO:0008234">
    <property type="term" value="F:cysteine-type peptidase activity"/>
    <property type="evidence" value="ECO:0007669"/>
    <property type="project" value="InterPro"/>
</dbReference>
<accession>Q6K8S4</accession>
<dbReference type="PANTHER" id="PTHR47718">
    <property type="entry name" value="OS01G0519700 PROTEIN"/>
    <property type="match status" value="1"/>
</dbReference>
<dbReference type="InterPro" id="IPR018289">
    <property type="entry name" value="MULE_transposase_dom"/>
</dbReference>
<dbReference type="AlphaFoldDB" id="Q6K8S4"/>
<organism evidence="9 10">
    <name type="scientific">Oryza sativa subsp. japonica</name>
    <name type="common">Rice</name>
    <dbReference type="NCBI Taxonomy" id="39947"/>
    <lineage>
        <taxon>Eukaryota</taxon>
        <taxon>Viridiplantae</taxon>
        <taxon>Streptophyta</taxon>
        <taxon>Embryophyta</taxon>
        <taxon>Tracheophyta</taxon>
        <taxon>Spermatophyta</taxon>
        <taxon>Magnoliopsida</taxon>
        <taxon>Liliopsida</taxon>
        <taxon>Poales</taxon>
        <taxon>Poaceae</taxon>
        <taxon>BOP clade</taxon>
        <taxon>Oryzoideae</taxon>
        <taxon>Oryzeae</taxon>
        <taxon>Oryzinae</taxon>
        <taxon>Oryza</taxon>
        <taxon>Oryza sativa</taxon>
    </lineage>
</organism>
<dbReference type="Pfam" id="PF03101">
    <property type="entry name" value="FAR1"/>
    <property type="match status" value="1"/>
</dbReference>
<protein>
    <submittedName>
        <fullName evidence="9">Far-red impaired response protein</fullName>
    </submittedName>
</protein>
<keyword evidence="2" id="KW-0645">Protease</keyword>
<dbReference type="GO" id="GO:0006508">
    <property type="term" value="P:proteolysis"/>
    <property type="evidence" value="ECO:0007669"/>
    <property type="project" value="UniProtKB-KW"/>
</dbReference>
<name>Q6K8S4_ORYSJ</name>
<dbReference type="Proteomes" id="UP000000763">
    <property type="component" value="Chromosome 2"/>
</dbReference>
<keyword evidence="6" id="KW-0862">Zinc</keyword>
<dbReference type="Pfam" id="PF10551">
    <property type="entry name" value="MULE"/>
    <property type="match status" value="1"/>
</dbReference>
<evidence type="ECO:0000313" key="9">
    <source>
        <dbReference type="EMBL" id="BAD19318.1"/>
    </source>
</evidence>
<evidence type="ECO:0000256" key="7">
    <source>
        <dbReference type="PROSITE-ProRule" id="PRU00325"/>
    </source>
</evidence>
<dbReference type="SMART" id="SM00575">
    <property type="entry name" value="ZnF_PMZ"/>
    <property type="match status" value="1"/>
</dbReference>
<evidence type="ECO:0000313" key="10">
    <source>
        <dbReference type="Proteomes" id="UP000000763"/>
    </source>
</evidence>
<dbReference type="SUPFAM" id="SSF54001">
    <property type="entry name" value="Cysteine proteinases"/>
    <property type="match status" value="1"/>
</dbReference>
<comment type="similarity">
    <text evidence="1">Belongs to the peptidase C48 family.</text>
</comment>
<proteinExistence type="inferred from homology"/>
<evidence type="ECO:0000256" key="6">
    <source>
        <dbReference type="ARBA" id="ARBA00022833"/>
    </source>
</evidence>
<evidence type="ECO:0000256" key="1">
    <source>
        <dbReference type="ARBA" id="ARBA00005234"/>
    </source>
</evidence>
<gene>
    <name evidence="9" type="primary">OJ1058_F07.5</name>
</gene>
<evidence type="ECO:0000256" key="2">
    <source>
        <dbReference type="ARBA" id="ARBA00022670"/>
    </source>
</evidence>
<evidence type="ECO:0000256" key="5">
    <source>
        <dbReference type="ARBA" id="ARBA00022801"/>
    </source>
</evidence>
<dbReference type="InterPro" id="IPR038765">
    <property type="entry name" value="Papain-like_cys_pep_sf"/>
</dbReference>